<evidence type="ECO:0000256" key="1">
    <source>
        <dbReference type="SAM" id="MobiDB-lite"/>
    </source>
</evidence>
<dbReference type="EMBL" id="KI894028">
    <property type="protein sequence ID" value="OBR87309.1"/>
    <property type="molecule type" value="Genomic_DNA"/>
</dbReference>
<gene>
    <name evidence="2" type="ORF">I303_01511</name>
    <name evidence="3" type="ORF">I303_102348</name>
</gene>
<dbReference type="VEuPathDB" id="FungiDB:I303_01511"/>
<feature type="region of interest" description="Disordered" evidence="1">
    <location>
        <begin position="245"/>
        <end position="265"/>
    </location>
</feature>
<organism evidence="2">
    <name type="scientific">Kwoniella dejecticola CBS 10117</name>
    <dbReference type="NCBI Taxonomy" id="1296121"/>
    <lineage>
        <taxon>Eukaryota</taxon>
        <taxon>Fungi</taxon>
        <taxon>Dikarya</taxon>
        <taxon>Basidiomycota</taxon>
        <taxon>Agaricomycotina</taxon>
        <taxon>Tremellomycetes</taxon>
        <taxon>Tremellales</taxon>
        <taxon>Cryptococcaceae</taxon>
        <taxon>Kwoniella</taxon>
    </lineage>
</organism>
<dbReference type="RefSeq" id="XP_018265151.1">
    <property type="nucleotide sequence ID" value="XM_018404870.1"/>
</dbReference>
<reference evidence="2" key="1">
    <citation type="submission" date="2013-07" db="EMBL/GenBank/DDBJ databases">
        <title>The Genome Sequence of Cryptococcus dejecticola CBS10117.</title>
        <authorList>
            <consortium name="The Broad Institute Genome Sequencing Platform"/>
            <person name="Cuomo C."/>
            <person name="Litvintseva A."/>
            <person name="Chen Y."/>
            <person name="Heitman J."/>
            <person name="Sun S."/>
            <person name="Springer D."/>
            <person name="Dromer F."/>
            <person name="Young S.K."/>
            <person name="Zeng Q."/>
            <person name="Gargeya S."/>
            <person name="Fitzgerald M."/>
            <person name="Abouelleil A."/>
            <person name="Alvarado L."/>
            <person name="Berlin A.M."/>
            <person name="Chapman S.B."/>
            <person name="Dewar J."/>
            <person name="Goldberg J."/>
            <person name="Griggs A."/>
            <person name="Gujja S."/>
            <person name="Hansen M."/>
            <person name="Howarth C."/>
            <person name="Imamovic A."/>
            <person name="Larimer J."/>
            <person name="McCowan C."/>
            <person name="Murphy C."/>
            <person name="Pearson M."/>
            <person name="Priest M."/>
            <person name="Roberts A."/>
            <person name="Saif S."/>
            <person name="Shea T."/>
            <person name="Sykes S."/>
            <person name="Wortman J."/>
            <person name="Nusbaum C."/>
            <person name="Birren B."/>
        </authorList>
    </citation>
    <scope>NUCLEOTIDE SEQUENCE [LARGE SCALE GENOMIC DNA]</scope>
    <source>
        <strain evidence="2">CBS 10117</strain>
    </source>
</reference>
<dbReference type="KEGG" id="kdj:28965210"/>
<evidence type="ECO:0000313" key="4">
    <source>
        <dbReference type="Proteomes" id="UP000078595"/>
    </source>
</evidence>
<dbReference type="GeneID" id="28965210"/>
<reference evidence="3" key="2">
    <citation type="submission" date="2013-07" db="EMBL/GenBank/DDBJ databases">
        <authorList>
            <consortium name="The Broad Institute Genome Sequencing Platform"/>
            <person name="Cuomo C."/>
            <person name="Litvintseva A."/>
            <person name="Chen Y."/>
            <person name="Heitman J."/>
            <person name="Sun S."/>
            <person name="Springer D."/>
            <person name="Dromer F."/>
            <person name="Young S.K."/>
            <person name="Zeng Q."/>
            <person name="Gargeya S."/>
            <person name="Fitzgerald M."/>
            <person name="Abouelleil A."/>
            <person name="Alvarado L."/>
            <person name="Berlin A.M."/>
            <person name="Chapman S.B."/>
            <person name="Dewar J."/>
            <person name="Goldberg J."/>
            <person name="Griggs A."/>
            <person name="Gujja S."/>
            <person name="Hansen M."/>
            <person name="Howarth C."/>
            <person name="Imamovic A."/>
            <person name="Larimer J."/>
            <person name="McCowan C."/>
            <person name="Murphy C."/>
            <person name="Pearson M."/>
            <person name="Priest M."/>
            <person name="Roberts A."/>
            <person name="Saif S."/>
            <person name="Shea T."/>
            <person name="Sykes S."/>
            <person name="Wortman J."/>
            <person name="Nusbaum C."/>
            <person name="Birren B."/>
        </authorList>
    </citation>
    <scope>NUCLEOTIDE SEQUENCE</scope>
    <source>
        <strain evidence="3">CBS 10117</strain>
    </source>
</reference>
<keyword evidence="4" id="KW-1185">Reference proteome</keyword>
<dbReference type="AlphaFoldDB" id="A0A1A6AB79"/>
<protein>
    <submittedName>
        <fullName evidence="2">Uncharacterized protein</fullName>
    </submittedName>
</protein>
<proteinExistence type="predicted"/>
<reference evidence="3" key="3">
    <citation type="submission" date="2024-02" db="EMBL/GenBank/DDBJ databases">
        <title>Comparative genomics of Cryptococcus and Kwoniella reveals pathogenesis evolution and contrasting modes of karyotype evolution via chromosome fusion or intercentromeric recombination.</title>
        <authorList>
            <person name="Coelho M.A."/>
            <person name="David-Palma M."/>
            <person name="Shea T."/>
            <person name="Bowers K."/>
            <person name="McGinley-Smith S."/>
            <person name="Mohammad A.W."/>
            <person name="Gnirke A."/>
            <person name="Yurkov A.M."/>
            <person name="Nowrousian M."/>
            <person name="Sun S."/>
            <person name="Cuomo C.A."/>
            <person name="Heitman J."/>
        </authorList>
    </citation>
    <scope>NUCLEOTIDE SEQUENCE</scope>
    <source>
        <strain evidence="3">CBS 10117</strain>
    </source>
</reference>
<dbReference type="Proteomes" id="UP000078595">
    <property type="component" value="Chromosome 2"/>
</dbReference>
<sequence length="330" mass="38229">MCEIANEPVNYQDFQRLLPAHDLIIHFLSQVTPVTYLLLSKYYYEKGISSLYSTFTPNKDSLHGLTQTFPHNQRTLKSLQYVEKLVIGEDTSKSIQDITRCFHPFKSSYRTLFPNVKTLEIKWESLINELRLKCDSGYLPLIYVLWMQVRGTMEELIINLEKAPCICVIRFLEDLITTLAKHFGPKTVTLVYRQSPTHKNIDEGGCTVCPSQLALDMRLPVQIWGSTEVHLDTLKVVCIRPDRRRQARPTTQEEDGEVKEKKEEQVDWVKSTTNEILSKLNSSDREKRNDGSPEWLLEVTEGEEVDQRVLAWTEKKGYHFMPSVNSEEAE</sequence>
<accession>A0A1A6AB79</accession>
<name>A0A1A6AB79_9TREE</name>
<dbReference type="EMBL" id="CP144531">
    <property type="protein sequence ID" value="WWC59786.1"/>
    <property type="molecule type" value="Genomic_DNA"/>
</dbReference>
<dbReference type="Pfam" id="PF12586">
    <property type="entry name" value="DUF3760"/>
    <property type="match status" value="1"/>
</dbReference>
<dbReference type="InterPro" id="IPR022235">
    <property type="entry name" value="DUF3760"/>
</dbReference>
<evidence type="ECO:0000313" key="2">
    <source>
        <dbReference type="EMBL" id="OBR87309.1"/>
    </source>
</evidence>
<evidence type="ECO:0000313" key="3">
    <source>
        <dbReference type="EMBL" id="WWC59786.1"/>
    </source>
</evidence>